<protein>
    <submittedName>
        <fullName evidence="2">Putative secreted peptide</fullName>
    </submittedName>
</protein>
<organism evidence="2">
    <name type="scientific">Anopheles braziliensis</name>
    <dbReference type="NCBI Taxonomy" id="58242"/>
    <lineage>
        <taxon>Eukaryota</taxon>
        <taxon>Metazoa</taxon>
        <taxon>Ecdysozoa</taxon>
        <taxon>Arthropoda</taxon>
        <taxon>Hexapoda</taxon>
        <taxon>Insecta</taxon>
        <taxon>Pterygota</taxon>
        <taxon>Neoptera</taxon>
        <taxon>Endopterygota</taxon>
        <taxon>Diptera</taxon>
        <taxon>Nematocera</taxon>
        <taxon>Culicoidea</taxon>
        <taxon>Culicidae</taxon>
        <taxon>Anophelinae</taxon>
        <taxon>Anopheles</taxon>
    </lineage>
</organism>
<evidence type="ECO:0000256" key="1">
    <source>
        <dbReference type="SAM" id="SignalP"/>
    </source>
</evidence>
<dbReference type="AlphaFoldDB" id="A0A2M3ZP93"/>
<feature type="signal peptide" evidence="1">
    <location>
        <begin position="1"/>
        <end position="19"/>
    </location>
</feature>
<dbReference type="EMBL" id="GGFM01009572">
    <property type="protein sequence ID" value="MBW30323.1"/>
    <property type="molecule type" value="Transcribed_RNA"/>
</dbReference>
<evidence type="ECO:0000313" key="2">
    <source>
        <dbReference type="EMBL" id="MBW30323.1"/>
    </source>
</evidence>
<name>A0A2M3ZP93_9DIPT</name>
<feature type="chain" id="PRO_5014701557" evidence="1">
    <location>
        <begin position="20"/>
        <end position="72"/>
    </location>
</feature>
<accession>A0A2M3ZP93</accession>
<proteinExistence type="predicted"/>
<sequence length="72" mass="7707">MKLEVLSCYWNCLIHSVAAVAVARTRTIQIAAVDPSVTCSSSSWREVCVVSIDRGSALCVNGTMKTTGNDDD</sequence>
<keyword evidence="1" id="KW-0732">Signal</keyword>
<reference evidence="2" key="1">
    <citation type="submission" date="2018-01" db="EMBL/GenBank/DDBJ databases">
        <title>An insight into the sialome of Amazonian anophelines.</title>
        <authorList>
            <person name="Ribeiro J.M."/>
            <person name="Scarpassa V."/>
            <person name="Calvo E."/>
        </authorList>
    </citation>
    <scope>NUCLEOTIDE SEQUENCE</scope>
    <source>
        <tissue evidence="2">Salivary glands</tissue>
    </source>
</reference>